<keyword evidence="3" id="KW-1185">Reference proteome</keyword>
<dbReference type="OrthoDB" id="58199at2759"/>
<sequence length="267" mass="30166">MVVRIKVRVFLFPVDPLIEHSYVVGSRPVRLANAALTSCIRKGGLSSVIGMIVMEDDDELTFASVRPRIELQQDGSVQRRNVMYQEALFLMTAGANPHQWPVKALQTYWLGYYTHEDDAVPRIVPTNEEHRSLRDVLDMKTTKVTADLIIIPQSQIGPVCNTVIVAPEGDAPVYRSRIEQAIWEIESCETDDDDGDERPTKMQRIEPPRPAPVVFRPTKRELERAAAKAKALENDAPSRPSRPAGDSSQSLYFAKLTRRKRRLAFDD</sequence>
<proteinExistence type="predicted"/>
<protein>
    <submittedName>
        <fullName evidence="2">Uncharacterized protein</fullName>
    </submittedName>
</protein>
<evidence type="ECO:0000256" key="1">
    <source>
        <dbReference type="SAM" id="MobiDB-lite"/>
    </source>
</evidence>
<organism evidence="2 3">
    <name type="scientific">Achlya hypogyna</name>
    <name type="common">Oomycete</name>
    <name type="synonym">Protoachlya hypogyna</name>
    <dbReference type="NCBI Taxonomy" id="1202772"/>
    <lineage>
        <taxon>Eukaryota</taxon>
        <taxon>Sar</taxon>
        <taxon>Stramenopiles</taxon>
        <taxon>Oomycota</taxon>
        <taxon>Saprolegniomycetes</taxon>
        <taxon>Saprolegniales</taxon>
        <taxon>Achlyaceae</taxon>
        <taxon>Achlya</taxon>
    </lineage>
</organism>
<name>A0A1V9Z885_ACHHY</name>
<evidence type="ECO:0000313" key="3">
    <source>
        <dbReference type="Proteomes" id="UP000243579"/>
    </source>
</evidence>
<accession>A0A1V9Z885</accession>
<feature type="region of interest" description="Disordered" evidence="1">
    <location>
        <begin position="188"/>
        <end position="252"/>
    </location>
</feature>
<gene>
    <name evidence="2" type="ORF">ACHHYP_01889</name>
</gene>
<reference evidence="2 3" key="1">
    <citation type="journal article" date="2014" name="Genome Biol. Evol.">
        <title>The secreted proteins of Achlya hypogyna and Thraustotheca clavata identify the ancestral oomycete secretome and reveal gene acquisitions by horizontal gene transfer.</title>
        <authorList>
            <person name="Misner I."/>
            <person name="Blouin N."/>
            <person name="Leonard G."/>
            <person name="Richards T.A."/>
            <person name="Lane C.E."/>
        </authorList>
    </citation>
    <scope>NUCLEOTIDE SEQUENCE [LARGE SCALE GENOMIC DNA]</scope>
    <source>
        <strain evidence="2 3">ATCC 48635</strain>
    </source>
</reference>
<comment type="caution">
    <text evidence="2">The sequence shown here is derived from an EMBL/GenBank/DDBJ whole genome shotgun (WGS) entry which is preliminary data.</text>
</comment>
<evidence type="ECO:0000313" key="2">
    <source>
        <dbReference type="EMBL" id="OQR94040.1"/>
    </source>
</evidence>
<feature type="compositionally biased region" description="Basic and acidic residues" evidence="1">
    <location>
        <begin position="218"/>
        <end position="233"/>
    </location>
</feature>
<dbReference type="EMBL" id="JNBR01000379">
    <property type="protein sequence ID" value="OQR94040.1"/>
    <property type="molecule type" value="Genomic_DNA"/>
</dbReference>
<dbReference type="AlphaFoldDB" id="A0A1V9Z885"/>
<dbReference type="Proteomes" id="UP000243579">
    <property type="component" value="Unassembled WGS sequence"/>
</dbReference>
<feature type="compositionally biased region" description="Basic and acidic residues" evidence="1">
    <location>
        <begin position="197"/>
        <end position="207"/>
    </location>
</feature>